<accession>A0A315ZRR7</accession>
<evidence type="ECO:0000313" key="4">
    <source>
        <dbReference type="Proteomes" id="UP000254051"/>
    </source>
</evidence>
<sequence length="494" mass="57536">MATTSIWSVKGWLGKVVIYVENPEKTTAPRIAELPEFSNMGEEDTQGLSDVIAYAVNQEKTRQKNKSKNPSNTGMGDGIDNEHEVIMQQYVSGVNCTPTTARSEMMAVKKRYGKDEGIMAFHGYQSFAPGECTPAMAHEIGLKLAEELWGDRFQVLVATHLDKAHHLHNHFVVNSVSFADGLRYHRTNQDYRDMLNISDRLCREYQLSVIEHPKPGKTKQYGEWKAEKERKPTYRGITKAEVDETIQMARTEKQFFHYMKEMGYSIKFGKDITVCPKGRDRGLKLARNFGEEYTLEAIRQRILTQAQEKPVKQKVEQELQKKNYVVHGHSIWPAKRKIGGLRGLYFHYCYLLGIFPKNRPPIHPKQIQFLLREDLTKLNRISKETRLLCHYHIDTVEQLFLCKEKLQGQMEQLMDQRKHLRYQSRSIRKEEKLSEVKGEIFSLTKQIGRLRKEVMLCEGIAARSGVMREKLQIVWQEKNQEKEEKSHEHIRRGR</sequence>
<name>A0A315ZRR7_9FIRM</name>
<organism evidence="3 4">
    <name type="scientific">Faecalicatena contorta</name>
    <dbReference type="NCBI Taxonomy" id="39482"/>
    <lineage>
        <taxon>Bacteria</taxon>
        <taxon>Bacillati</taxon>
        <taxon>Bacillota</taxon>
        <taxon>Clostridia</taxon>
        <taxon>Lachnospirales</taxon>
        <taxon>Lachnospiraceae</taxon>
        <taxon>Faecalicatena</taxon>
    </lineage>
</organism>
<dbReference type="Pfam" id="PF03432">
    <property type="entry name" value="Relaxase"/>
    <property type="match status" value="1"/>
</dbReference>
<keyword evidence="4" id="KW-1185">Reference proteome</keyword>
<proteinExistence type="predicted"/>
<evidence type="ECO:0000256" key="1">
    <source>
        <dbReference type="SAM" id="MobiDB-lite"/>
    </source>
</evidence>
<reference evidence="4" key="1">
    <citation type="submission" date="2017-07" db="EMBL/GenBank/DDBJ databases">
        <authorList>
            <person name="Varghese N."/>
            <person name="Submissions S."/>
        </authorList>
    </citation>
    <scope>NUCLEOTIDE SEQUENCE [LARGE SCALE GENOMIC DNA]</scope>
    <source>
        <strain evidence="4">NLAE-zl-C134</strain>
    </source>
</reference>
<dbReference type="Proteomes" id="UP000254051">
    <property type="component" value="Unassembled WGS sequence"/>
</dbReference>
<dbReference type="OrthoDB" id="9762440at2"/>
<protein>
    <submittedName>
        <fullName evidence="3">Relaxase/Mobilisation nuclease domain-containing protein</fullName>
    </submittedName>
</protein>
<dbReference type="EMBL" id="UHJJ01000016">
    <property type="protein sequence ID" value="SUQ15807.1"/>
    <property type="molecule type" value="Genomic_DNA"/>
</dbReference>
<dbReference type="InterPro" id="IPR005094">
    <property type="entry name" value="Endonuclease_MobA/VirD2"/>
</dbReference>
<dbReference type="AlphaFoldDB" id="A0A315ZRR7"/>
<dbReference type="RefSeq" id="WP_109713957.1">
    <property type="nucleotide sequence ID" value="NZ_QGDS01000016.1"/>
</dbReference>
<evidence type="ECO:0000313" key="3">
    <source>
        <dbReference type="EMBL" id="SUQ15807.1"/>
    </source>
</evidence>
<gene>
    <name evidence="3" type="ORF">SAMN05216529_11668</name>
</gene>
<feature type="domain" description="MobA/VirD2-like nuclease" evidence="2">
    <location>
        <begin position="84"/>
        <end position="207"/>
    </location>
</feature>
<evidence type="ECO:0000259" key="2">
    <source>
        <dbReference type="Pfam" id="PF03432"/>
    </source>
</evidence>
<feature type="region of interest" description="Disordered" evidence="1">
    <location>
        <begin position="59"/>
        <end position="79"/>
    </location>
</feature>